<feature type="domain" description="MULE transposase" evidence="1">
    <location>
        <begin position="131"/>
        <end position="215"/>
    </location>
</feature>
<keyword evidence="3" id="KW-1185">Reference proteome</keyword>
<name>A0A3M7R4P6_BRAPC</name>
<protein>
    <recommendedName>
        <fullName evidence="1">MULE transposase domain-containing protein</fullName>
    </recommendedName>
</protein>
<proteinExistence type="predicted"/>
<evidence type="ECO:0000313" key="3">
    <source>
        <dbReference type="Proteomes" id="UP000276133"/>
    </source>
</evidence>
<organism evidence="2 3">
    <name type="scientific">Brachionus plicatilis</name>
    <name type="common">Marine rotifer</name>
    <name type="synonym">Brachionus muelleri</name>
    <dbReference type="NCBI Taxonomy" id="10195"/>
    <lineage>
        <taxon>Eukaryota</taxon>
        <taxon>Metazoa</taxon>
        <taxon>Spiralia</taxon>
        <taxon>Gnathifera</taxon>
        <taxon>Rotifera</taxon>
        <taxon>Eurotatoria</taxon>
        <taxon>Monogononta</taxon>
        <taxon>Pseudotrocha</taxon>
        <taxon>Ploima</taxon>
        <taxon>Brachionidae</taxon>
        <taxon>Brachionus</taxon>
    </lineage>
</organism>
<gene>
    <name evidence="2" type="ORF">BpHYR1_018328</name>
</gene>
<sequence length="304" mass="35776">NLKAIAKIDKHKMHQEIRRCKGHVIMDGLEKVEMKCPVQFKVFRCDNCSTYKLFQNNEHSSGCEDIITDEDMVHPDSHVFGIHPKVKVIINEFNEPIVCNGENADNSFRIGMTSKKLLSFVRDMVLRNMIFHLDCTYRLTKNRFPFLVFGFSDLNGQFHPIAFTLISHERFGDFDWFFGALKNVFNSMGILFSPTYMMMDANDASYIAVEKDFPNCIVLIKKETILNKWSSMGLHDFRAYFEKEWFSVRFWRWQLFHVPQGYAITNSCLESYNKLIKLLYTNYISYTIHEMLKIVMTKVVNYHS</sequence>
<evidence type="ECO:0000259" key="1">
    <source>
        <dbReference type="Pfam" id="PF10551"/>
    </source>
</evidence>
<dbReference type="InterPro" id="IPR018289">
    <property type="entry name" value="MULE_transposase_dom"/>
</dbReference>
<dbReference type="OrthoDB" id="116498at2759"/>
<dbReference type="Proteomes" id="UP000276133">
    <property type="component" value="Unassembled WGS sequence"/>
</dbReference>
<dbReference type="Pfam" id="PF10551">
    <property type="entry name" value="MULE"/>
    <property type="match status" value="1"/>
</dbReference>
<reference evidence="2 3" key="1">
    <citation type="journal article" date="2018" name="Sci. Rep.">
        <title>Genomic signatures of local adaptation to the degree of environmental predictability in rotifers.</title>
        <authorList>
            <person name="Franch-Gras L."/>
            <person name="Hahn C."/>
            <person name="Garcia-Roger E.M."/>
            <person name="Carmona M.J."/>
            <person name="Serra M."/>
            <person name="Gomez A."/>
        </authorList>
    </citation>
    <scope>NUCLEOTIDE SEQUENCE [LARGE SCALE GENOMIC DNA]</scope>
    <source>
        <strain evidence="2">HYR1</strain>
    </source>
</reference>
<feature type="non-terminal residue" evidence="2">
    <location>
        <position position="1"/>
    </location>
</feature>
<evidence type="ECO:0000313" key="2">
    <source>
        <dbReference type="EMBL" id="RNA18351.1"/>
    </source>
</evidence>
<accession>A0A3M7R4P6</accession>
<comment type="caution">
    <text evidence="2">The sequence shown here is derived from an EMBL/GenBank/DDBJ whole genome shotgun (WGS) entry which is preliminary data.</text>
</comment>
<dbReference type="AlphaFoldDB" id="A0A3M7R4P6"/>
<dbReference type="EMBL" id="REGN01004255">
    <property type="protein sequence ID" value="RNA18351.1"/>
    <property type="molecule type" value="Genomic_DNA"/>
</dbReference>